<reference evidence="1" key="1">
    <citation type="journal article" date="2021" name="Environ. Microbiol.">
        <title>New insights into the diversity and evolution of the archaeal mobilome from three complete genomes of Saccharolobus shibatae.</title>
        <authorList>
            <person name="Medvedeva S."/>
            <person name="Brandt D."/>
            <person name="Cvirkaite-Krupovic V."/>
            <person name="Liu Y."/>
            <person name="Severinov K."/>
            <person name="Ishino S."/>
            <person name="Ishino Y."/>
            <person name="Prangishvili D."/>
            <person name="Kalinowski J."/>
            <person name="Krupovic M."/>
        </authorList>
    </citation>
    <scope>NUCLEOTIDE SEQUENCE</scope>
    <source>
        <strain evidence="1">B12</strain>
    </source>
</reference>
<proteinExistence type="predicted"/>
<dbReference type="EMBL" id="CP077717">
    <property type="protein sequence ID" value="QXJ30276.1"/>
    <property type="molecule type" value="Genomic_DNA"/>
</dbReference>
<gene>
    <name evidence="1" type="ORF">J5U23_03173</name>
</gene>
<protein>
    <submittedName>
        <fullName evidence="1">Uncharacterized protein</fullName>
    </submittedName>
</protein>
<dbReference type="Proteomes" id="UP000694018">
    <property type="component" value="Chromosome"/>
</dbReference>
<evidence type="ECO:0000313" key="1">
    <source>
        <dbReference type="EMBL" id="QXJ30276.1"/>
    </source>
</evidence>
<dbReference type="AlphaFoldDB" id="A0A8F5BRS2"/>
<evidence type="ECO:0000313" key="2">
    <source>
        <dbReference type="Proteomes" id="UP000694018"/>
    </source>
</evidence>
<sequence length="95" mass="11044">MVQVPIFDLLKLLDVLGIDSISFRVLNEYDEGFIRVDYLEEALQKDGWSKVYNESEDPNYCCGNFDVEYANNGYKIILRCDEDGYVFQITINKVT</sequence>
<dbReference type="KEGG" id="sshi:J5U23_03173"/>
<name>A0A8F5BRS2_SACSH</name>
<accession>A0A8F5BRS2</accession>
<organism evidence="1 2">
    <name type="scientific">Saccharolobus shibatae (strain ATCC 51178 / DSM 5389 / JCM 8931 / NBRC 15437 / B12)</name>
    <name type="common">Sulfolobus shibatae</name>
    <dbReference type="NCBI Taxonomy" id="523848"/>
    <lineage>
        <taxon>Archaea</taxon>
        <taxon>Thermoproteota</taxon>
        <taxon>Thermoprotei</taxon>
        <taxon>Sulfolobales</taxon>
        <taxon>Sulfolobaceae</taxon>
        <taxon>Saccharolobus</taxon>
    </lineage>
</organism>